<dbReference type="EnsemblBacteria" id="ABD41696">
    <property type="protein sequence ID" value="ABD41696"/>
    <property type="gene ID" value="Mhun_1986"/>
</dbReference>
<organism evidence="1 2">
    <name type="scientific">Methanospirillum hungatei JF-1 (strain ATCC 27890 / DSM 864 / NBRC 100397 / JF-1)</name>
    <dbReference type="NCBI Taxonomy" id="323259"/>
    <lineage>
        <taxon>Archaea</taxon>
        <taxon>Methanobacteriati</taxon>
        <taxon>Methanobacteriota</taxon>
        <taxon>Stenosarchaea group</taxon>
        <taxon>Methanomicrobia</taxon>
        <taxon>Methanomicrobiales</taxon>
        <taxon>Methanospirillaceae</taxon>
        <taxon>Methanospirillum</taxon>
    </lineage>
</organism>
<dbReference type="Proteomes" id="UP000001941">
    <property type="component" value="Chromosome"/>
</dbReference>
<name>Q2FRC7_METHJ</name>
<dbReference type="HOGENOM" id="CLU_031289_3_1_2"/>
<dbReference type="OrthoDB" id="116921at2157"/>
<dbReference type="GeneID" id="3924393"/>
<dbReference type="eggNOG" id="arCOG03473">
    <property type="taxonomic scope" value="Archaea"/>
</dbReference>
<dbReference type="KEGG" id="mhu:Mhun_1986"/>
<dbReference type="RefSeq" id="WP_011448958.1">
    <property type="nucleotide sequence ID" value="NC_007796.1"/>
</dbReference>
<accession>Q2FRC7</accession>
<dbReference type="EMBL" id="CP000254">
    <property type="protein sequence ID" value="ABD41696.1"/>
    <property type="molecule type" value="Genomic_DNA"/>
</dbReference>
<evidence type="ECO:0000313" key="1">
    <source>
        <dbReference type="EMBL" id="ABD41696.1"/>
    </source>
</evidence>
<evidence type="ECO:0000313" key="2">
    <source>
        <dbReference type="Proteomes" id="UP000001941"/>
    </source>
</evidence>
<keyword evidence="2" id="KW-1185">Reference proteome</keyword>
<evidence type="ECO:0008006" key="3">
    <source>
        <dbReference type="Google" id="ProtNLM"/>
    </source>
</evidence>
<dbReference type="AlphaFoldDB" id="Q2FRC7"/>
<proteinExistence type="predicted"/>
<dbReference type="InParanoid" id="Q2FRC7"/>
<sequence length="507" mass="58526">MKPFIRKKKIKGHEYLYEITPYFDEISGKWKQKTKYLGRNIDGAPVRKTRIPKTGGVYDFGQYIPAHWAIREYKLFEALLSCFSPEEVSLLLVLAINRLILPCSIRQVNSWLSGTWISHLIPGVIADPISIFQLLHTISNRPVIGLFSRMFSMINNFSDKRIIMSGRVTDYSLFKGSRGEGYSYKDLLEGDLGIRMIYDPELRVLTGCEMTDIRRNFIEESLSIISSGRIPGGILLPNWDYFSPVLIQNLASIGYPFIIRPDITYDPARTTIMDWDEHTSPGIECSYMGQPCFLKECTVLVGYVPVRGYILHNLKKEQKIRYVFEKNLQNIQDMIIQGENDPASLTELIFEVAGMEHEFFIPVFNNKGVKRNQKMITNEIRRLSRSLVMFQGDFSWEECFLLTDARWKIERDIFSLYRDFKRDLEGHQTERIKMGMLFICFLSVMMKTFILKRLGQAHLEGILSFDALITELVPIHVITSPHPLVVPAKLSRRQKTLLSYFGGIPAV</sequence>
<gene>
    <name evidence="1" type="ordered locus">Mhun_1986</name>
</gene>
<protein>
    <recommendedName>
        <fullName evidence="3">Transposase</fullName>
    </recommendedName>
</protein>
<reference evidence="2" key="1">
    <citation type="journal article" date="2016" name="Stand. Genomic Sci.">
        <title>Complete genome sequence of Methanospirillum hungatei type strain JF1.</title>
        <authorList>
            <person name="Gunsalus R.P."/>
            <person name="Cook L.E."/>
            <person name="Crable B."/>
            <person name="Rohlin L."/>
            <person name="McDonald E."/>
            <person name="Mouttaki H."/>
            <person name="Sieber J.R."/>
            <person name="Poweleit N."/>
            <person name="Zhou H."/>
            <person name="Lapidus A.L."/>
            <person name="Daligault H.E."/>
            <person name="Land M."/>
            <person name="Gilna P."/>
            <person name="Ivanova N."/>
            <person name="Kyrpides N."/>
            <person name="Culley D.E."/>
            <person name="McInerney M.J."/>
        </authorList>
    </citation>
    <scope>NUCLEOTIDE SEQUENCE [LARGE SCALE GENOMIC DNA]</scope>
    <source>
        <strain evidence="2">ATCC 27890 / DSM 864 / NBRC 100397 / JF-1</strain>
    </source>
</reference>